<evidence type="ECO:0000256" key="5">
    <source>
        <dbReference type="ARBA" id="ARBA00022723"/>
    </source>
</evidence>
<dbReference type="GO" id="GO:0046872">
    <property type="term" value="F:metal ion binding"/>
    <property type="evidence" value="ECO:0007669"/>
    <property type="project" value="UniProtKB-KW"/>
</dbReference>
<keyword evidence="7" id="KW-0539">Nucleus</keyword>
<dbReference type="Gene3D" id="2.60.120.330">
    <property type="entry name" value="B-lactam Antibiotic, Isopenicillin N Synthase, Chain"/>
    <property type="match status" value="1"/>
</dbReference>
<dbReference type="GO" id="GO:0016491">
    <property type="term" value="F:oxidoreductase activity"/>
    <property type="evidence" value="ECO:0007669"/>
    <property type="project" value="UniProtKB-KW"/>
</dbReference>
<dbReference type="GO" id="GO:0005737">
    <property type="term" value="C:cytoplasm"/>
    <property type="evidence" value="ECO:0007669"/>
    <property type="project" value="UniProtKB-SubCell"/>
</dbReference>
<evidence type="ECO:0000259" key="10">
    <source>
        <dbReference type="PROSITE" id="PS51471"/>
    </source>
</evidence>
<dbReference type="PROSITE" id="PS51471">
    <property type="entry name" value="FE2OG_OXY"/>
    <property type="match status" value="1"/>
</dbReference>
<evidence type="ECO:0000256" key="9">
    <source>
        <dbReference type="RuleBase" id="RU003682"/>
    </source>
</evidence>
<dbReference type="InterPro" id="IPR026992">
    <property type="entry name" value="DIOX_N"/>
</dbReference>
<dbReference type="GO" id="GO:0005634">
    <property type="term" value="C:nucleus"/>
    <property type="evidence" value="ECO:0007669"/>
    <property type="project" value="UniProtKB-SubCell"/>
</dbReference>
<organism evidence="11 12">
    <name type="scientific">Herrania umbratica</name>
    <dbReference type="NCBI Taxonomy" id="108875"/>
    <lineage>
        <taxon>Eukaryota</taxon>
        <taxon>Viridiplantae</taxon>
        <taxon>Streptophyta</taxon>
        <taxon>Embryophyta</taxon>
        <taxon>Tracheophyta</taxon>
        <taxon>Spermatophyta</taxon>
        <taxon>Magnoliopsida</taxon>
        <taxon>eudicotyledons</taxon>
        <taxon>Gunneridae</taxon>
        <taxon>Pentapetalae</taxon>
        <taxon>rosids</taxon>
        <taxon>malvids</taxon>
        <taxon>Malvales</taxon>
        <taxon>Malvaceae</taxon>
        <taxon>Byttnerioideae</taxon>
        <taxon>Herrania</taxon>
    </lineage>
</organism>
<dbReference type="InterPro" id="IPR050295">
    <property type="entry name" value="Plant_2OG-oxidoreductases"/>
</dbReference>
<reference evidence="12" key="1">
    <citation type="submission" date="2025-08" db="UniProtKB">
        <authorList>
            <consortium name="RefSeq"/>
        </authorList>
    </citation>
    <scope>IDENTIFICATION</scope>
    <source>
        <tissue evidence="12">Leaf</tissue>
    </source>
</reference>
<evidence type="ECO:0000256" key="8">
    <source>
        <dbReference type="ARBA" id="ARBA00059922"/>
    </source>
</evidence>
<dbReference type="InterPro" id="IPR044861">
    <property type="entry name" value="IPNS-like_FE2OG_OXY"/>
</dbReference>
<protein>
    <submittedName>
        <fullName evidence="12">Protein DMR6-LIKE OXYGENASE 1</fullName>
    </submittedName>
</protein>
<dbReference type="GeneID" id="110413243"/>
<evidence type="ECO:0000256" key="6">
    <source>
        <dbReference type="ARBA" id="ARBA00023004"/>
    </source>
</evidence>
<dbReference type="FunFam" id="2.60.120.330:FF:000015">
    <property type="entry name" value="Protein DMR6-LIKE OXYGENASE 1"/>
    <property type="match status" value="1"/>
</dbReference>
<evidence type="ECO:0000313" key="11">
    <source>
        <dbReference type="Proteomes" id="UP000504621"/>
    </source>
</evidence>
<evidence type="ECO:0000313" key="12">
    <source>
        <dbReference type="RefSeq" id="XP_021279688.1"/>
    </source>
</evidence>
<feature type="domain" description="Fe2OG dioxygenase" evidence="10">
    <location>
        <begin position="201"/>
        <end position="304"/>
    </location>
</feature>
<dbReference type="RefSeq" id="XP_021279688.1">
    <property type="nucleotide sequence ID" value="XM_021424013.1"/>
</dbReference>
<dbReference type="PANTHER" id="PTHR47991">
    <property type="entry name" value="OXOGLUTARATE/IRON-DEPENDENT DIOXYGENASE"/>
    <property type="match status" value="1"/>
</dbReference>
<comment type="function">
    <text evidence="8">Involved in the regulation of shoot development and salicylic acid (SA) homeostasis.</text>
</comment>
<keyword evidence="6 9" id="KW-0408">Iron</keyword>
<keyword evidence="11" id="KW-1185">Reference proteome</keyword>
<dbReference type="InterPro" id="IPR005123">
    <property type="entry name" value="Oxoglu/Fe-dep_dioxygenase_dom"/>
</dbReference>
<keyword evidence="9" id="KW-0560">Oxidoreductase</keyword>
<dbReference type="AlphaFoldDB" id="A0A6J0ZY87"/>
<evidence type="ECO:0000256" key="3">
    <source>
        <dbReference type="ARBA" id="ARBA00008056"/>
    </source>
</evidence>
<comment type="similarity">
    <text evidence="3 9">Belongs to the iron/ascorbate-dependent oxidoreductase family.</text>
</comment>
<keyword evidence="4" id="KW-0963">Cytoplasm</keyword>
<proteinExistence type="inferred from homology"/>
<dbReference type="InterPro" id="IPR027443">
    <property type="entry name" value="IPNS-like_sf"/>
</dbReference>
<dbReference type="SUPFAM" id="SSF51197">
    <property type="entry name" value="Clavaminate synthase-like"/>
    <property type="match status" value="1"/>
</dbReference>
<keyword evidence="5 9" id="KW-0479">Metal-binding</keyword>
<gene>
    <name evidence="12" type="primary">LOC110413243</name>
</gene>
<dbReference type="OrthoDB" id="627829at2759"/>
<evidence type="ECO:0000256" key="2">
    <source>
        <dbReference type="ARBA" id="ARBA00004496"/>
    </source>
</evidence>
<accession>A0A6J0ZY87</accession>
<evidence type="ECO:0000256" key="1">
    <source>
        <dbReference type="ARBA" id="ARBA00004123"/>
    </source>
</evidence>
<evidence type="ECO:0000256" key="7">
    <source>
        <dbReference type="ARBA" id="ARBA00023242"/>
    </source>
</evidence>
<dbReference type="Pfam" id="PF03171">
    <property type="entry name" value="2OG-FeII_Oxy"/>
    <property type="match status" value="1"/>
</dbReference>
<evidence type="ECO:0000256" key="4">
    <source>
        <dbReference type="ARBA" id="ARBA00022490"/>
    </source>
</evidence>
<dbReference type="Pfam" id="PF14226">
    <property type="entry name" value="DIOX_N"/>
    <property type="match status" value="1"/>
</dbReference>
<sequence length="354" mass="39930">MASSPRVEYEMIKFRNLNMEGGGELPHVPRRYVLPPSQHPNPALDLTTTLPIIDLSPLHHASQRSLTLDKIQSNCKELGFFQVVNHGIPLSVMNDALDAATEFFNLPCEETMLLLSDNVHDPVRYGTSLNHASNKVHFRRDFIKHYSHPISNWIHLWPPNPPSYKDKMRKCAKAVQEVQKQLMKAILETLGLKFGTLHEEIEEGCQLMAINYYPECPEPDLTLGMPPHSDYGTLTILLQSVPGLQLRDNNKSWLSVPLVEGALIVQLGDQIEVMSNGQCKSVVHQVALSAENKRLSIGSLRSPPLNKKIGPVPELVDEEHPVSYKEFSFRDFLDFISSNNIADRRFIDSIKKTA</sequence>
<dbReference type="Proteomes" id="UP000504621">
    <property type="component" value="Unplaced"/>
</dbReference>
<name>A0A6J0ZY87_9ROSI</name>
<comment type="subcellular location">
    <subcellularLocation>
        <location evidence="2">Cytoplasm</location>
    </subcellularLocation>
    <subcellularLocation>
        <location evidence="1">Nucleus</location>
    </subcellularLocation>
</comment>